<organism evidence="2 3">
    <name type="scientific">Homarus americanus</name>
    <name type="common">American lobster</name>
    <dbReference type="NCBI Taxonomy" id="6706"/>
    <lineage>
        <taxon>Eukaryota</taxon>
        <taxon>Metazoa</taxon>
        <taxon>Ecdysozoa</taxon>
        <taxon>Arthropoda</taxon>
        <taxon>Crustacea</taxon>
        <taxon>Multicrustacea</taxon>
        <taxon>Malacostraca</taxon>
        <taxon>Eumalacostraca</taxon>
        <taxon>Eucarida</taxon>
        <taxon>Decapoda</taxon>
        <taxon>Pleocyemata</taxon>
        <taxon>Astacidea</taxon>
        <taxon>Nephropoidea</taxon>
        <taxon>Nephropidae</taxon>
        <taxon>Homarus</taxon>
    </lineage>
</organism>
<gene>
    <name evidence="2" type="ORF">Hamer_G011478</name>
</gene>
<proteinExistence type="predicted"/>
<evidence type="ECO:0000313" key="3">
    <source>
        <dbReference type="Proteomes" id="UP000747542"/>
    </source>
</evidence>
<protein>
    <submittedName>
        <fullName evidence="2">Uncharacterized protein</fullName>
    </submittedName>
</protein>
<dbReference type="AlphaFoldDB" id="A0A8J5JNH3"/>
<feature type="compositionally biased region" description="Low complexity" evidence="1">
    <location>
        <begin position="58"/>
        <end position="67"/>
    </location>
</feature>
<name>A0A8J5JNH3_HOMAM</name>
<evidence type="ECO:0000313" key="2">
    <source>
        <dbReference type="EMBL" id="KAG7158800.1"/>
    </source>
</evidence>
<accession>A0A8J5JNH3</accession>
<dbReference type="Proteomes" id="UP000747542">
    <property type="component" value="Unassembled WGS sequence"/>
</dbReference>
<feature type="region of interest" description="Disordered" evidence="1">
    <location>
        <begin position="42"/>
        <end position="71"/>
    </location>
</feature>
<comment type="caution">
    <text evidence="2">The sequence shown here is derived from an EMBL/GenBank/DDBJ whole genome shotgun (WGS) entry which is preliminary data.</text>
</comment>
<dbReference type="EMBL" id="JAHLQT010034478">
    <property type="protein sequence ID" value="KAG7158800.1"/>
    <property type="molecule type" value="Genomic_DNA"/>
</dbReference>
<reference evidence="2" key="1">
    <citation type="journal article" date="2021" name="Sci. Adv.">
        <title>The American lobster genome reveals insights on longevity, neural, and immune adaptations.</title>
        <authorList>
            <person name="Polinski J.M."/>
            <person name="Zimin A.V."/>
            <person name="Clark K.F."/>
            <person name="Kohn A.B."/>
            <person name="Sadowski N."/>
            <person name="Timp W."/>
            <person name="Ptitsyn A."/>
            <person name="Khanna P."/>
            <person name="Romanova D.Y."/>
            <person name="Williams P."/>
            <person name="Greenwood S.J."/>
            <person name="Moroz L.L."/>
            <person name="Walt D.R."/>
            <person name="Bodnar A.G."/>
        </authorList>
    </citation>
    <scope>NUCLEOTIDE SEQUENCE</scope>
    <source>
        <strain evidence="2">GMGI-L3</strain>
    </source>
</reference>
<keyword evidence="3" id="KW-1185">Reference proteome</keyword>
<sequence>MHWECTNVHLLQYHAEGEQLVWGWAFCPAQGQKGVCAFVATDNPHVDPSGGPSPELTPGDGSPDGGSIDVTAVPGVQAASSNLGGVVRGFEEDQLASLRRAS</sequence>
<evidence type="ECO:0000256" key="1">
    <source>
        <dbReference type="SAM" id="MobiDB-lite"/>
    </source>
</evidence>